<organism evidence="6 7">
    <name type="scientific">Neobacillus rhizosphaerae</name>
    <dbReference type="NCBI Taxonomy" id="2880965"/>
    <lineage>
        <taxon>Bacteria</taxon>
        <taxon>Bacillati</taxon>
        <taxon>Bacillota</taxon>
        <taxon>Bacilli</taxon>
        <taxon>Bacillales</taxon>
        <taxon>Bacillaceae</taxon>
        <taxon>Neobacillus</taxon>
    </lineage>
</organism>
<feature type="domain" description="PAC" evidence="3">
    <location>
        <begin position="198"/>
        <end position="250"/>
    </location>
</feature>
<dbReference type="Pfam" id="PF00989">
    <property type="entry name" value="PAS"/>
    <property type="match status" value="1"/>
</dbReference>
<dbReference type="InterPro" id="IPR052155">
    <property type="entry name" value="Biofilm_reg_signaling"/>
</dbReference>
<feature type="transmembrane region" description="Helical" evidence="1">
    <location>
        <begin position="12"/>
        <end position="33"/>
    </location>
</feature>
<dbReference type="InterPro" id="IPR001633">
    <property type="entry name" value="EAL_dom"/>
</dbReference>
<protein>
    <recommendedName>
        <fullName evidence="8">Histidine kinase</fullName>
    </recommendedName>
</protein>
<sequence length="810" mass="93323">MIKFPSKVYGGISLKTWIVLIGLYLFPPLFNYFDLDDQYFHNVLWFYYLIPTLLIVYNKGIEYGGLAIVASSLFFLSDESFQENGITKHEMILLFEMITINLLVSIIIGILVKRNRQKQKELNHTNNLLESIFHNLDIGVWSITKRKSLLLSKGIEKIYGLSREKELRNNQFWRKSIHPDDLSIADEIDNKWENSEGYQYEYRILRPNGEVRWILDQGLPVFNESGEHERYDGTNVDITRQKELEFHLKESEERYKSLVEKALVGVFMIQNHKLVYVNQWITEFLGLTEKELLGTSLLNYMKVADRNRIVNHFQKLIVGQESFFIDEIQITDQGEATKYLEIQATLSSINGSLAIIGIALDVTEKKKTKDELEYLAYHDSLTGLPNKHYINKEITKDFNLSKSLGIPVCIMCLNLDRFKLINDSFGHQVGDQLVKMVSKRIIESIKLRPNGKAIRAEGDEFIIYLLDSNEMQAQDFARNLLEVISEPFCLVNQEIRIAASIGIAKFERDDSLEEVVQKASSALHFAKEFGGHQYQLYSSQFGKQANRRLQLEQRLRKAMEEKNLEVVYQPKLDLFTNSISGMEALIRWNDPILGEVSPAEFIPIAEETGIIISIGKWVLETACKQNREWDRNGYPKIHVCVNISSKQFLQDDFVKMIKHVLNEADLSPEYLNLEITERIALYDIDDAIGKLQQLKQLGVSISLDDFGTGYSSLSYLKLLPIDFLKIDRSFISGIFENKQDVAIIDSIISLTHSLGMRVVAEGVEDEQQLNILSEMRCDEIQGFYYAKPMTAKDINIFLDKKGEFHLVDRG</sequence>
<evidence type="ECO:0000259" key="2">
    <source>
        <dbReference type="PROSITE" id="PS50112"/>
    </source>
</evidence>
<reference evidence="6" key="1">
    <citation type="submission" date="2022-04" db="EMBL/GenBank/DDBJ databases">
        <authorList>
            <person name="Criscuolo A."/>
        </authorList>
    </citation>
    <scope>NUCLEOTIDE SEQUENCE</scope>
    <source>
        <strain evidence="6">CIP111895</strain>
    </source>
</reference>
<dbReference type="NCBIfam" id="TIGR00254">
    <property type="entry name" value="GGDEF"/>
    <property type="match status" value="1"/>
</dbReference>
<evidence type="ECO:0000259" key="3">
    <source>
        <dbReference type="PROSITE" id="PS50113"/>
    </source>
</evidence>
<comment type="caution">
    <text evidence="6">The sequence shown here is derived from an EMBL/GenBank/DDBJ whole genome shotgun (WGS) entry which is preliminary data.</text>
</comment>
<feature type="domain" description="PAS" evidence="2">
    <location>
        <begin position="251"/>
        <end position="320"/>
    </location>
</feature>
<feature type="domain" description="EAL" evidence="4">
    <location>
        <begin position="548"/>
        <end position="802"/>
    </location>
</feature>
<dbReference type="InterPro" id="IPR013767">
    <property type="entry name" value="PAS_fold"/>
</dbReference>
<dbReference type="CDD" id="cd00130">
    <property type="entry name" value="PAS"/>
    <property type="match status" value="2"/>
</dbReference>
<dbReference type="PROSITE" id="PS50883">
    <property type="entry name" value="EAL"/>
    <property type="match status" value="1"/>
</dbReference>
<evidence type="ECO:0000256" key="1">
    <source>
        <dbReference type="SAM" id="Phobius"/>
    </source>
</evidence>
<dbReference type="SUPFAM" id="SSF55785">
    <property type="entry name" value="PYP-like sensor domain (PAS domain)"/>
    <property type="match status" value="2"/>
</dbReference>
<feature type="domain" description="GGDEF" evidence="5">
    <location>
        <begin position="406"/>
        <end position="539"/>
    </location>
</feature>
<dbReference type="RefSeq" id="WP_248734406.1">
    <property type="nucleotide sequence ID" value="NZ_CALBWS010000005.1"/>
</dbReference>
<evidence type="ECO:0008006" key="8">
    <source>
        <dbReference type="Google" id="ProtNLM"/>
    </source>
</evidence>
<dbReference type="EMBL" id="CALBWS010000005">
    <property type="protein sequence ID" value="CAH2714072.1"/>
    <property type="molecule type" value="Genomic_DNA"/>
</dbReference>
<dbReference type="Gene3D" id="3.30.450.20">
    <property type="entry name" value="PAS domain"/>
    <property type="match status" value="2"/>
</dbReference>
<dbReference type="InterPro" id="IPR035965">
    <property type="entry name" value="PAS-like_dom_sf"/>
</dbReference>
<dbReference type="CDD" id="cd01948">
    <property type="entry name" value="EAL"/>
    <property type="match status" value="1"/>
</dbReference>
<dbReference type="Gene3D" id="3.30.70.270">
    <property type="match status" value="1"/>
</dbReference>
<accession>A0ABM9EN80</accession>
<dbReference type="PANTHER" id="PTHR44757">
    <property type="entry name" value="DIGUANYLATE CYCLASE DGCP"/>
    <property type="match status" value="1"/>
</dbReference>
<proteinExistence type="predicted"/>
<dbReference type="InterPro" id="IPR001610">
    <property type="entry name" value="PAC"/>
</dbReference>
<dbReference type="InterPro" id="IPR013655">
    <property type="entry name" value="PAS_fold_3"/>
</dbReference>
<feature type="transmembrane region" description="Helical" evidence="1">
    <location>
        <begin position="93"/>
        <end position="112"/>
    </location>
</feature>
<dbReference type="Proteomes" id="UP000838308">
    <property type="component" value="Unassembled WGS sequence"/>
</dbReference>
<dbReference type="CDD" id="cd01949">
    <property type="entry name" value="GGDEF"/>
    <property type="match status" value="1"/>
</dbReference>
<dbReference type="SMART" id="SM00086">
    <property type="entry name" value="PAC"/>
    <property type="match status" value="2"/>
</dbReference>
<dbReference type="InterPro" id="IPR000014">
    <property type="entry name" value="PAS"/>
</dbReference>
<evidence type="ECO:0000313" key="6">
    <source>
        <dbReference type="EMBL" id="CAH2714072.1"/>
    </source>
</evidence>
<gene>
    <name evidence="6" type="ORF">BACCIP111895_01226</name>
</gene>
<keyword evidence="1" id="KW-0812">Transmembrane</keyword>
<dbReference type="NCBIfam" id="TIGR00229">
    <property type="entry name" value="sensory_box"/>
    <property type="match status" value="2"/>
</dbReference>
<dbReference type="SUPFAM" id="SSF55073">
    <property type="entry name" value="Nucleotide cyclase"/>
    <property type="match status" value="1"/>
</dbReference>
<dbReference type="PANTHER" id="PTHR44757:SF2">
    <property type="entry name" value="BIOFILM ARCHITECTURE MAINTENANCE PROTEIN MBAA"/>
    <property type="match status" value="1"/>
</dbReference>
<dbReference type="Pfam" id="PF00990">
    <property type="entry name" value="GGDEF"/>
    <property type="match status" value="1"/>
</dbReference>
<evidence type="ECO:0000313" key="7">
    <source>
        <dbReference type="Proteomes" id="UP000838308"/>
    </source>
</evidence>
<dbReference type="InterPro" id="IPR043128">
    <property type="entry name" value="Rev_trsase/Diguanyl_cyclase"/>
</dbReference>
<dbReference type="PROSITE" id="PS50112">
    <property type="entry name" value="PAS"/>
    <property type="match status" value="1"/>
</dbReference>
<dbReference type="Pfam" id="PF08447">
    <property type="entry name" value="PAS_3"/>
    <property type="match status" value="1"/>
</dbReference>
<dbReference type="InterPro" id="IPR000700">
    <property type="entry name" value="PAS-assoc_C"/>
</dbReference>
<feature type="transmembrane region" description="Helical" evidence="1">
    <location>
        <begin position="39"/>
        <end position="56"/>
    </location>
</feature>
<dbReference type="Pfam" id="PF00563">
    <property type="entry name" value="EAL"/>
    <property type="match status" value="1"/>
</dbReference>
<dbReference type="InterPro" id="IPR029787">
    <property type="entry name" value="Nucleotide_cyclase"/>
</dbReference>
<dbReference type="SMART" id="SM00267">
    <property type="entry name" value="GGDEF"/>
    <property type="match status" value="1"/>
</dbReference>
<evidence type="ECO:0000259" key="4">
    <source>
        <dbReference type="PROSITE" id="PS50883"/>
    </source>
</evidence>
<evidence type="ECO:0000259" key="5">
    <source>
        <dbReference type="PROSITE" id="PS50887"/>
    </source>
</evidence>
<dbReference type="PROSITE" id="PS50113">
    <property type="entry name" value="PAC"/>
    <property type="match status" value="1"/>
</dbReference>
<keyword evidence="1" id="KW-1133">Transmembrane helix</keyword>
<name>A0ABM9EN80_9BACI</name>
<dbReference type="Gene3D" id="3.20.20.450">
    <property type="entry name" value="EAL domain"/>
    <property type="match status" value="1"/>
</dbReference>
<keyword evidence="7" id="KW-1185">Reference proteome</keyword>
<dbReference type="InterPro" id="IPR000160">
    <property type="entry name" value="GGDEF_dom"/>
</dbReference>
<keyword evidence="1" id="KW-0472">Membrane</keyword>
<dbReference type="SMART" id="SM00091">
    <property type="entry name" value="PAS"/>
    <property type="match status" value="2"/>
</dbReference>
<dbReference type="SMART" id="SM00052">
    <property type="entry name" value="EAL"/>
    <property type="match status" value="1"/>
</dbReference>
<dbReference type="PROSITE" id="PS50887">
    <property type="entry name" value="GGDEF"/>
    <property type="match status" value="1"/>
</dbReference>
<dbReference type="InterPro" id="IPR035919">
    <property type="entry name" value="EAL_sf"/>
</dbReference>
<dbReference type="SUPFAM" id="SSF141868">
    <property type="entry name" value="EAL domain-like"/>
    <property type="match status" value="1"/>
</dbReference>